<dbReference type="PANTHER" id="PTHR38463:SF1">
    <property type="entry name" value="STRESS RESPONSE PROTEIN YSNF"/>
    <property type="match status" value="1"/>
</dbReference>
<dbReference type="AlphaFoldDB" id="A0A7W9BVD7"/>
<sequence>MTGEPGRNDTRIPLVEEVVEIEKRVVETGRVRVRTIVDDEQVRVTDTLQRENVDVERIAIGREVDVAPAVREEGEFLIVPIVEERLVIEKRLFLVEEIRLRRTTVTIPVEADATRRVMRAEIERDGPNITPGEQ</sequence>
<comment type="caution">
    <text evidence="2">The sequence shown here is derived from an EMBL/GenBank/DDBJ whole genome shotgun (WGS) entry which is preliminary data.</text>
</comment>
<dbReference type="InterPro" id="IPR019060">
    <property type="entry name" value="DUF2382"/>
</dbReference>
<name>A0A7W9BVD7_9SPHN</name>
<proteinExistence type="predicted"/>
<organism evidence="2 3">
    <name type="scientific">Sphingomonas prati</name>
    <dbReference type="NCBI Taxonomy" id="1843237"/>
    <lineage>
        <taxon>Bacteria</taxon>
        <taxon>Pseudomonadati</taxon>
        <taxon>Pseudomonadota</taxon>
        <taxon>Alphaproteobacteria</taxon>
        <taxon>Sphingomonadales</taxon>
        <taxon>Sphingomonadaceae</taxon>
        <taxon>Sphingomonas</taxon>
    </lineage>
</organism>
<accession>A0A7W9BVD7</accession>
<evidence type="ECO:0000259" key="1">
    <source>
        <dbReference type="Pfam" id="PF09557"/>
    </source>
</evidence>
<dbReference type="RefSeq" id="WP_260161404.1">
    <property type="nucleotide sequence ID" value="NZ_BMJP01000008.1"/>
</dbReference>
<evidence type="ECO:0000313" key="2">
    <source>
        <dbReference type="EMBL" id="MBB5730837.1"/>
    </source>
</evidence>
<dbReference type="EMBL" id="JACIJR010000010">
    <property type="protein sequence ID" value="MBB5730837.1"/>
    <property type="molecule type" value="Genomic_DNA"/>
</dbReference>
<dbReference type="Pfam" id="PF09557">
    <property type="entry name" value="DUF2382"/>
    <property type="match status" value="1"/>
</dbReference>
<dbReference type="InterPro" id="IPR052967">
    <property type="entry name" value="Stress_Response_Assoc"/>
</dbReference>
<dbReference type="PANTHER" id="PTHR38463">
    <property type="entry name" value="STRESS RESPONSE PROTEIN YSNF"/>
    <property type="match status" value="1"/>
</dbReference>
<keyword evidence="3" id="KW-1185">Reference proteome</keyword>
<dbReference type="Proteomes" id="UP000546701">
    <property type="component" value="Unassembled WGS sequence"/>
</dbReference>
<protein>
    <submittedName>
        <fullName evidence="2">Uncharacterized protein (TIGR02271 family)</fullName>
    </submittedName>
</protein>
<evidence type="ECO:0000313" key="3">
    <source>
        <dbReference type="Proteomes" id="UP000546701"/>
    </source>
</evidence>
<reference evidence="2 3" key="1">
    <citation type="submission" date="2020-08" db="EMBL/GenBank/DDBJ databases">
        <title>Genomic Encyclopedia of Type Strains, Phase IV (KMG-IV): sequencing the most valuable type-strain genomes for metagenomic binning, comparative biology and taxonomic classification.</title>
        <authorList>
            <person name="Goeker M."/>
        </authorList>
    </citation>
    <scope>NUCLEOTIDE SEQUENCE [LARGE SCALE GENOMIC DNA]</scope>
    <source>
        <strain evidence="2 3">DSM 103336</strain>
    </source>
</reference>
<feature type="domain" description="DUF2382" evidence="1">
    <location>
        <begin position="12"/>
        <end position="117"/>
    </location>
</feature>
<gene>
    <name evidence="2" type="ORF">FHS99_003344</name>
</gene>